<dbReference type="InterPro" id="IPR029009">
    <property type="entry name" value="ASB_dom_sf"/>
</dbReference>
<dbReference type="InterPro" id="IPR004642">
    <property type="entry name" value="Ser_deHydtase_asu"/>
</dbReference>
<dbReference type="NCBIfam" id="TIGR00719">
    <property type="entry name" value="sda_beta"/>
    <property type="match status" value="1"/>
</dbReference>
<dbReference type="NCBIfam" id="TIGR00718">
    <property type="entry name" value="sda_alpha"/>
    <property type="match status" value="1"/>
</dbReference>
<evidence type="ECO:0000256" key="2">
    <source>
        <dbReference type="ARBA" id="ARBA00004742"/>
    </source>
</evidence>
<reference evidence="13 14" key="1">
    <citation type="submission" date="2024-01" db="EMBL/GenBank/DDBJ databases">
        <title>Description of Olsenella sp. nov., isolated from pig feces.</title>
        <authorList>
            <person name="Chang Y.-H."/>
        </authorList>
    </citation>
    <scope>NUCLEOTIDE SEQUENCE [LARGE SCALE GENOMIC DNA]</scope>
    <source>
        <strain evidence="13 14">YH-ols2223</strain>
    </source>
</reference>
<keyword evidence="4 11" id="KW-0312">Gluconeogenesis</keyword>
<organism evidence="13 14">
    <name type="scientific">Olsenella absiana</name>
    <dbReference type="NCBI Taxonomy" id="3115222"/>
    <lineage>
        <taxon>Bacteria</taxon>
        <taxon>Bacillati</taxon>
        <taxon>Actinomycetota</taxon>
        <taxon>Coriobacteriia</taxon>
        <taxon>Coriobacteriales</taxon>
        <taxon>Atopobiaceae</taxon>
        <taxon>Olsenella</taxon>
    </lineage>
</organism>
<dbReference type="PANTHER" id="PTHR30182">
    <property type="entry name" value="L-SERINE DEHYDRATASE"/>
    <property type="match status" value="1"/>
</dbReference>
<dbReference type="InterPro" id="IPR045865">
    <property type="entry name" value="ACT-like_dom_sf"/>
</dbReference>
<keyword evidence="6 11" id="KW-0479">Metal-binding</keyword>
<feature type="domain" description="ACT" evidence="12">
    <location>
        <begin position="149"/>
        <end position="226"/>
    </location>
</feature>
<evidence type="ECO:0000256" key="1">
    <source>
        <dbReference type="ARBA" id="ARBA00001966"/>
    </source>
</evidence>
<keyword evidence="5 11" id="KW-0004">4Fe-4S</keyword>
<evidence type="ECO:0000256" key="10">
    <source>
        <dbReference type="ARBA" id="ARBA00049406"/>
    </source>
</evidence>
<keyword evidence="8 11" id="KW-0411">Iron-sulfur</keyword>
<comment type="cofactor">
    <cofactor evidence="1 11">
        <name>[4Fe-4S] cluster</name>
        <dbReference type="ChEBI" id="CHEBI:49883"/>
    </cofactor>
</comment>
<accession>A0ABU7R7Z8</accession>
<gene>
    <name evidence="13" type="primary">sdaAA</name>
    <name evidence="13" type="ORF">VXJ25_01735</name>
</gene>
<dbReference type="EC" id="4.3.1.17" evidence="11"/>
<dbReference type="PANTHER" id="PTHR30182:SF1">
    <property type="entry name" value="L-SERINE DEHYDRATASE 1"/>
    <property type="match status" value="1"/>
</dbReference>
<evidence type="ECO:0000256" key="11">
    <source>
        <dbReference type="RuleBase" id="RU366059"/>
    </source>
</evidence>
<dbReference type="CDD" id="cd04903">
    <property type="entry name" value="ACT_LSD"/>
    <property type="match status" value="1"/>
</dbReference>
<comment type="pathway">
    <text evidence="2">Carbohydrate biosynthesis; gluconeogenesis.</text>
</comment>
<evidence type="ECO:0000256" key="7">
    <source>
        <dbReference type="ARBA" id="ARBA00023004"/>
    </source>
</evidence>
<evidence type="ECO:0000259" key="12">
    <source>
        <dbReference type="PROSITE" id="PS51671"/>
    </source>
</evidence>
<dbReference type="Pfam" id="PF03315">
    <property type="entry name" value="SDH_beta"/>
    <property type="match status" value="1"/>
</dbReference>
<name>A0ABU7R7Z8_9ACTN</name>
<dbReference type="EMBL" id="JAZGJQ010000001">
    <property type="protein sequence ID" value="MEE6146720.1"/>
    <property type="molecule type" value="Genomic_DNA"/>
</dbReference>
<evidence type="ECO:0000256" key="8">
    <source>
        <dbReference type="ARBA" id="ARBA00023014"/>
    </source>
</evidence>
<dbReference type="Proteomes" id="UP001332931">
    <property type="component" value="Unassembled WGS sequence"/>
</dbReference>
<dbReference type="Gene3D" id="3.30.1330.90">
    <property type="entry name" value="D-3-phosphoglycerate dehydrogenase, domain 3"/>
    <property type="match status" value="1"/>
</dbReference>
<evidence type="ECO:0000256" key="5">
    <source>
        <dbReference type="ARBA" id="ARBA00022485"/>
    </source>
</evidence>
<evidence type="ECO:0000313" key="14">
    <source>
        <dbReference type="Proteomes" id="UP001332931"/>
    </source>
</evidence>
<protein>
    <recommendedName>
        <fullName evidence="11">L-serine dehydratase</fullName>
        <ecNumber evidence="11">4.3.1.17</ecNumber>
    </recommendedName>
</protein>
<evidence type="ECO:0000256" key="3">
    <source>
        <dbReference type="ARBA" id="ARBA00008636"/>
    </source>
</evidence>
<dbReference type="InterPro" id="IPR005131">
    <property type="entry name" value="Ser_deHydtase_bsu"/>
</dbReference>
<keyword evidence="7 11" id="KW-0408">Iron</keyword>
<dbReference type="InterPro" id="IPR002912">
    <property type="entry name" value="ACT_dom"/>
</dbReference>
<evidence type="ECO:0000256" key="6">
    <source>
        <dbReference type="ARBA" id="ARBA00022723"/>
    </source>
</evidence>
<evidence type="ECO:0000313" key="13">
    <source>
        <dbReference type="EMBL" id="MEE6146720.1"/>
    </source>
</evidence>
<dbReference type="GO" id="GO:0003941">
    <property type="term" value="F:L-serine ammonia-lyase activity"/>
    <property type="evidence" value="ECO:0007669"/>
    <property type="project" value="UniProtKB-EC"/>
</dbReference>
<dbReference type="RefSeq" id="WP_330957482.1">
    <property type="nucleotide sequence ID" value="NZ_JAZGJQ010000001.1"/>
</dbReference>
<comment type="catalytic activity">
    <reaction evidence="10 11">
        <text>L-serine = pyruvate + NH4(+)</text>
        <dbReference type="Rhea" id="RHEA:19169"/>
        <dbReference type="ChEBI" id="CHEBI:15361"/>
        <dbReference type="ChEBI" id="CHEBI:28938"/>
        <dbReference type="ChEBI" id="CHEBI:33384"/>
        <dbReference type="EC" id="4.3.1.17"/>
    </reaction>
</comment>
<dbReference type="InterPro" id="IPR051318">
    <property type="entry name" value="Fe-S_L-Ser"/>
</dbReference>
<evidence type="ECO:0000256" key="9">
    <source>
        <dbReference type="ARBA" id="ARBA00023239"/>
    </source>
</evidence>
<keyword evidence="14" id="KW-1185">Reference proteome</keyword>
<dbReference type="SUPFAM" id="SSF143548">
    <property type="entry name" value="Serine metabolism enzymes domain"/>
    <property type="match status" value="1"/>
</dbReference>
<dbReference type="Gene3D" id="3.30.70.260">
    <property type="match status" value="1"/>
</dbReference>
<proteinExistence type="inferred from homology"/>
<dbReference type="InterPro" id="IPR004643">
    <property type="entry name" value="Fe-S_L-Ser_bsu"/>
</dbReference>
<comment type="similarity">
    <text evidence="3 11">Belongs to the iron-sulfur dependent L-serine dehydratase family.</text>
</comment>
<dbReference type="Pfam" id="PF03313">
    <property type="entry name" value="SDH_alpha"/>
    <property type="match status" value="1"/>
</dbReference>
<dbReference type="PROSITE" id="PS51671">
    <property type="entry name" value="ACT"/>
    <property type="match status" value="1"/>
</dbReference>
<evidence type="ECO:0000256" key="4">
    <source>
        <dbReference type="ARBA" id="ARBA00022432"/>
    </source>
</evidence>
<keyword evidence="9 11" id="KW-0456">Lyase</keyword>
<sequence>MMNTSAFEILGPVMVGPSSSHTAGALRIALVARELAPGRLSHVTFELYNSFSRTYRGHGTDRALVAGMLGLAPDDTRVRDSFALAREAGLAFDFVERGEDVRHHPNTVVITMEGERGACVVTGESLGGGRVRLSQINGVAVEVTGDYPTLFVVHDDAAGVLAELTRVVSAARLNIATLSNYRERRGGTAYTIVESDEAVTDELVSEALSLAHVRFAAKIEIPGTSPASAEATLAHGFETGAELLRAVAALGEKDAEAGGAGEAGTGRPRATIGRLMRAREAELLGAEAADAGMGRVLAVMRDETHAPLESPQPSLGGLIGGQARSVRDASGALAAPLMGETLTRAVAYAMAVLERSATMGVIVAAPTAGSAGVVPGCLLAVGEAVGATDEQVMEALWCASAVGALLARNASVSGAEGGCQAEVGSASAMAAAALVELLGGTPELALDAASTAIGNLLGLVCDPVRGLVEYPCQNRNAIGVANAVSAAQLALSGVLNPLPFDEVVSALKSVGASLPASLRETAVGGLAGTPSACDACMRRAGSCARRGDARTGC</sequence>
<dbReference type="InterPro" id="IPR005130">
    <property type="entry name" value="Ser_deHydtase-like_asu"/>
</dbReference>
<comment type="caution">
    <text evidence="13">The sequence shown here is derived from an EMBL/GenBank/DDBJ whole genome shotgun (WGS) entry which is preliminary data.</text>
</comment>
<dbReference type="SUPFAM" id="SSF55021">
    <property type="entry name" value="ACT-like"/>
    <property type="match status" value="1"/>
</dbReference>